<accession>A0A410T734</accession>
<dbReference type="Proteomes" id="UP000290538">
    <property type="component" value="Segment"/>
</dbReference>
<evidence type="ECO:0000313" key="1">
    <source>
        <dbReference type="EMBL" id="QAU04795.1"/>
    </source>
</evidence>
<organism evidence="1 2">
    <name type="scientific">Campylobacter phage CP20</name>
    <dbReference type="NCBI Taxonomy" id="2506428"/>
    <lineage>
        <taxon>Viruses</taxon>
        <taxon>Duplodnaviria</taxon>
        <taxon>Heunggongvirae</taxon>
        <taxon>Uroviricota</taxon>
        <taxon>Caudoviricetes</taxon>
        <taxon>Connertonviridae</taxon>
        <taxon>Firehammervirus</taxon>
        <taxon>Firehammervirus CPt10</taxon>
    </lineage>
</organism>
<protein>
    <submittedName>
        <fullName evidence="1">Tail tube monomer</fullName>
    </submittedName>
</protein>
<evidence type="ECO:0000313" key="2">
    <source>
        <dbReference type="Proteomes" id="UP000290538"/>
    </source>
</evidence>
<name>A0A410T734_9CAUD</name>
<dbReference type="EMBL" id="MK408758">
    <property type="protein sequence ID" value="QAU04795.1"/>
    <property type="molecule type" value="Genomic_DNA"/>
</dbReference>
<proteinExistence type="predicted"/>
<reference evidence="1 2" key="1">
    <citation type="submission" date="2019-01" db="EMBL/GenBank/DDBJ databases">
        <title>Complete genome sequence of Campylobacter bacteriophage CP20.</title>
        <authorList>
            <person name="Connerton I.F."/>
        </authorList>
    </citation>
    <scope>NUCLEOTIDE SEQUENCE [LARGE SCALE GENOMIC DNA]</scope>
</reference>
<sequence>MSNKIEEIKTALKSGAKATKYRVKLSFPTEVQHKMELQSLNCLAKATSFPGVTIGQIEVFNQGRKLPIPGDTSYDTQWTVTFYMDNAHQTRKDFLSWMKACDNFQANTHSGNPGGLFTEVSVCQLDSLENEVAEYTLRNCWPSGVGEISVGADQLDTLQECDITFSFSDWIISNGSEFNMPQDGKSAATNVVSVDQ</sequence>